<dbReference type="OrthoDB" id="432528at2759"/>
<evidence type="ECO:0000313" key="1">
    <source>
        <dbReference type="EMBL" id="RMZ93924.1"/>
    </source>
</evidence>
<gene>
    <name evidence="1" type="ORF">BpHYR1_034951</name>
</gene>
<dbReference type="GO" id="GO:0005737">
    <property type="term" value="C:cytoplasm"/>
    <property type="evidence" value="ECO:0007669"/>
    <property type="project" value="TreeGrafter"/>
</dbReference>
<dbReference type="GO" id="GO:0003682">
    <property type="term" value="F:chromatin binding"/>
    <property type="evidence" value="ECO:0007669"/>
    <property type="project" value="InterPro"/>
</dbReference>
<comment type="caution">
    <text evidence="1">The sequence shown here is derived from an EMBL/GenBank/DDBJ whole genome shotgun (WGS) entry which is preliminary data.</text>
</comment>
<keyword evidence="2" id="KW-1185">Reference proteome</keyword>
<name>A0A3M7P5F8_BRAPC</name>
<reference evidence="1 2" key="1">
    <citation type="journal article" date="2018" name="Sci. Rep.">
        <title>Genomic signatures of local adaptation to the degree of environmental predictability in rotifers.</title>
        <authorList>
            <person name="Franch-Gras L."/>
            <person name="Hahn C."/>
            <person name="Garcia-Roger E.M."/>
            <person name="Carmona M.J."/>
            <person name="Serra M."/>
            <person name="Gomez A."/>
        </authorList>
    </citation>
    <scope>NUCLEOTIDE SEQUENCE [LARGE SCALE GENOMIC DNA]</scope>
    <source>
        <strain evidence="1">HYR1</strain>
    </source>
</reference>
<dbReference type="InterPro" id="IPR015915">
    <property type="entry name" value="Kelch-typ_b-propeller"/>
</dbReference>
<dbReference type="Pfam" id="PF24681">
    <property type="entry name" value="Kelch_KLHDC2_KLHL20_DRC7"/>
    <property type="match status" value="1"/>
</dbReference>
<dbReference type="Proteomes" id="UP000276133">
    <property type="component" value="Unassembled WGS sequence"/>
</dbReference>
<accession>A0A3M7P5F8</accession>
<evidence type="ECO:0000313" key="2">
    <source>
        <dbReference type="Proteomes" id="UP000276133"/>
    </source>
</evidence>
<proteinExistence type="predicted"/>
<protein>
    <submittedName>
        <fullName evidence="1">Kelch domain-containing 3</fullName>
    </submittedName>
</protein>
<dbReference type="AlphaFoldDB" id="A0A3M7P5F8"/>
<dbReference type="SUPFAM" id="SSF117281">
    <property type="entry name" value="Kelch motif"/>
    <property type="match status" value="1"/>
</dbReference>
<sequence length="264" mass="30742">MHWVLNLGQGHGPCRVNHACVSIGYFIYSFGGYSSKSIKEVLKSANPIDVHVLNTNILKWSKRAVPEKSDPQHEQTPYFRYGHTCVEYNKFIYLWGGRSDWTNALCNNLYEYQPNAHLWRLVTVHGEVPDGRDGHTACTKNNCMYIFGGFVEKVKKFSNDIYEFNFLTSTWSLIIPKSALRPYWRDFHTASVIDNQMYIFGGRMDIGRTRFTGDNFYSNDLFSFDFSKKKWILLIQDQSYFNRESVQNAYSPEGRRSHTAVVYN</sequence>
<feature type="non-terminal residue" evidence="1">
    <location>
        <position position="264"/>
    </location>
</feature>
<dbReference type="EMBL" id="REGN01013441">
    <property type="protein sequence ID" value="RMZ93924.1"/>
    <property type="molecule type" value="Genomic_DNA"/>
</dbReference>
<dbReference type="InterPro" id="IPR052637">
    <property type="entry name" value="KLHDC3-like"/>
</dbReference>
<dbReference type="PANTHER" id="PTHR46461">
    <property type="entry name" value="KELCH DOMAIN-CONTAINING PROTEIN 3"/>
    <property type="match status" value="1"/>
</dbReference>
<dbReference type="STRING" id="10195.A0A3M7P5F8"/>
<dbReference type="PANTHER" id="PTHR46461:SF1">
    <property type="entry name" value="KELCH DOMAIN-CONTAINING PROTEIN 3"/>
    <property type="match status" value="1"/>
</dbReference>
<organism evidence="1 2">
    <name type="scientific">Brachionus plicatilis</name>
    <name type="common">Marine rotifer</name>
    <name type="synonym">Brachionus muelleri</name>
    <dbReference type="NCBI Taxonomy" id="10195"/>
    <lineage>
        <taxon>Eukaryota</taxon>
        <taxon>Metazoa</taxon>
        <taxon>Spiralia</taxon>
        <taxon>Gnathifera</taxon>
        <taxon>Rotifera</taxon>
        <taxon>Eurotatoria</taxon>
        <taxon>Monogononta</taxon>
        <taxon>Pseudotrocha</taxon>
        <taxon>Ploima</taxon>
        <taxon>Brachionidae</taxon>
        <taxon>Brachionus</taxon>
    </lineage>
</organism>
<dbReference type="Gene3D" id="2.120.10.80">
    <property type="entry name" value="Kelch-type beta propeller"/>
    <property type="match status" value="1"/>
</dbReference>